<gene>
    <name evidence="2" type="ORF">DERF_007191</name>
</gene>
<dbReference type="Pfam" id="PF05536">
    <property type="entry name" value="Neurochondrin"/>
    <property type="match status" value="1"/>
</dbReference>
<dbReference type="PANTHER" id="PTHR13109">
    <property type="entry name" value="NEUROCHONDRIN"/>
    <property type="match status" value="1"/>
</dbReference>
<reference evidence="2" key="1">
    <citation type="submission" date="2013-05" db="EMBL/GenBank/DDBJ databases">
        <authorList>
            <person name="Yim A.K.Y."/>
            <person name="Chan T.F."/>
            <person name="Ji K.M."/>
            <person name="Liu X.Y."/>
            <person name="Zhou J.W."/>
            <person name="Li R.Q."/>
            <person name="Yang K.Y."/>
            <person name="Li J."/>
            <person name="Li M."/>
            <person name="Law P.T.W."/>
            <person name="Wu Y.L."/>
            <person name="Cai Z.L."/>
            <person name="Qin H."/>
            <person name="Bao Y."/>
            <person name="Leung R.K.K."/>
            <person name="Ng P.K.S."/>
            <person name="Zou J."/>
            <person name="Zhong X.J."/>
            <person name="Ran P.X."/>
            <person name="Zhong N.S."/>
            <person name="Liu Z.G."/>
            <person name="Tsui S.K.W."/>
        </authorList>
    </citation>
    <scope>NUCLEOTIDE SEQUENCE</scope>
    <source>
        <strain evidence="2">Derf</strain>
        <tissue evidence="2">Whole organism</tissue>
    </source>
</reference>
<reference evidence="2" key="2">
    <citation type="journal article" date="2022" name="Res Sq">
        <title>Comparative Genomics Reveals Insights into the Divergent Evolution of Astigmatic Mites and Household Pest Adaptations.</title>
        <authorList>
            <person name="Xiong Q."/>
            <person name="Wan A.T.-Y."/>
            <person name="Liu X.-Y."/>
            <person name="Fung C.S.-H."/>
            <person name="Xiao X."/>
            <person name="Malainual N."/>
            <person name="Hou J."/>
            <person name="Wang L."/>
            <person name="Wang M."/>
            <person name="Yang K."/>
            <person name="Cui Y."/>
            <person name="Leung E."/>
            <person name="Nong W."/>
            <person name="Shin S.-K."/>
            <person name="Au S."/>
            <person name="Jeong K.Y."/>
            <person name="Chew F.T."/>
            <person name="Hui J."/>
            <person name="Leung T.F."/>
            <person name="Tungtrongchitr A."/>
            <person name="Zhong N."/>
            <person name="Liu Z."/>
            <person name="Tsui S."/>
        </authorList>
    </citation>
    <scope>NUCLEOTIDE SEQUENCE</scope>
    <source>
        <strain evidence="2">Derf</strain>
        <tissue evidence="2">Whole organism</tissue>
    </source>
</reference>
<accession>A0A922HXN8</accession>
<dbReference type="InterPro" id="IPR008709">
    <property type="entry name" value="Neurochondrin"/>
</dbReference>
<evidence type="ECO:0000313" key="2">
    <source>
        <dbReference type="EMBL" id="KAH9516456.1"/>
    </source>
</evidence>
<sequence length="486" mass="57254">MDNPKLIIRALKNAQTNTEKIATLMLLGKRLSNLSLDEEEKTTIFQLIDGHFLIESLKNYLENNDEYEFAIYIIAYFFNEIAKQTNRNQFIQIFCEILSVSQEKPSRIQQEVVETILDCFDYICSNLSLYDEVFLFELFFNNLIIKCYTPGNELECHISNIIISLIRNSNNNENVEKFMEKTCQFFVSDKSEKKFHLCKLIGIIIRDGPWNHQQIVIAQWIPILRDEIFILFQNRLPDKLRNSIINLSTELIMKFEGLDWIKLKRWEAYNSKFFILLLKLIVIELEITWSHTNWPQLINGEVEHYTRCLVIFEHIFFTLIKNVDLNNVPDDDQLKLNADEIVDSIDTIQRTVSQLIHFLLKAFAESMDSQAEIKQIIISSFRFLCLYAKEESETFRNEIDHLKPFIIKFLEQNDPEIEKLQNSSTSTPQSMLLKVDNKISSSSTLVFFLGHSFSVWFIEPQPRHLPPRGNAPFLFIEQFLVRCPFW</sequence>
<keyword evidence="3" id="KW-1185">Reference proteome</keyword>
<proteinExistence type="inferred from homology"/>
<comment type="caution">
    <text evidence="2">The sequence shown here is derived from an EMBL/GenBank/DDBJ whole genome shotgun (WGS) entry which is preliminary data.</text>
</comment>
<dbReference type="InterPro" id="IPR016024">
    <property type="entry name" value="ARM-type_fold"/>
</dbReference>
<evidence type="ECO:0000313" key="3">
    <source>
        <dbReference type="Proteomes" id="UP000790347"/>
    </source>
</evidence>
<protein>
    <submittedName>
        <fullName evidence="2">Uncharacterized protein</fullName>
    </submittedName>
</protein>
<dbReference type="Proteomes" id="UP000790347">
    <property type="component" value="Unassembled WGS sequence"/>
</dbReference>
<dbReference type="SUPFAM" id="SSF48371">
    <property type="entry name" value="ARM repeat"/>
    <property type="match status" value="1"/>
</dbReference>
<dbReference type="AlphaFoldDB" id="A0A922HXN8"/>
<organism evidence="2 3">
    <name type="scientific">Dermatophagoides farinae</name>
    <name type="common">American house dust mite</name>
    <dbReference type="NCBI Taxonomy" id="6954"/>
    <lineage>
        <taxon>Eukaryota</taxon>
        <taxon>Metazoa</taxon>
        <taxon>Ecdysozoa</taxon>
        <taxon>Arthropoda</taxon>
        <taxon>Chelicerata</taxon>
        <taxon>Arachnida</taxon>
        <taxon>Acari</taxon>
        <taxon>Acariformes</taxon>
        <taxon>Sarcoptiformes</taxon>
        <taxon>Astigmata</taxon>
        <taxon>Psoroptidia</taxon>
        <taxon>Analgoidea</taxon>
        <taxon>Pyroglyphidae</taxon>
        <taxon>Dermatophagoidinae</taxon>
        <taxon>Dermatophagoides</taxon>
    </lineage>
</organism>
<comment type="similarity">
    <text evidence="1">Belongs to the neurochondrin family.</text>
</comment>
<dbReference type="EMBL" id="ASGP02000003">
    <property type="protein sequence ID" value="KAH9516456.1"/>
    <property type="molecule type" value="Genomic_DNA"/>
</dbReference>
<evidence type="ECO:0000256" key="1">
    <source>
        <dbReference type="ARBA" id="ARBA00006927"/>
    </source>
</evidence>
<name>A0A922HXN8_DERFA</name>
<dbReference type="PANTHER" id="PTHR13109:SF7">
    <property type="entry name" value="NEUROCHONDRIN"/>
    <property type="match status" value="1"/>
</dbReference>